<evidence type="ECO:0000256" key="1">
    <source>
        <dbReference type="ARBA" id="ARBA00000085"/>
    </source>
</evidence>
<evidence type="ECO:0000313" key="12">
    <source>
        <dbReference type="Proteomes" id="UP000199608"/>
    </source>
</evidence>
<dbReference type="SUPFAM" id="SSF55874">
    <property type="entry name" value="ATPase domain of HSP90 chaperone/DNA topoisomerase II/histidine kinase"/>
    <property type="match status" value="1"/>
</dbReference>
<keyword evidence="3" id="KW-0597">Phosphoprotein</keyword>
<dbReference type="PRINTS" id="PR00344">
    <property type="entry name" value="BCTRLSENSOR"/>
</dbReference>
<evidence type="ECO:0000256" key="7">
    <source>
        <dbReference type="ARBA" id="ARBA00022840"/>
    </source>
</evidence>
<evidence type="ECO:0000256" key="8">
    <source>
        <dbReference type="ARBA" id="ARBA00023012"/>
    </source>
</evidence>
<accession>A0A1H2DWI6</accession>
<evidence type="ECO:0000256" key="6">
    <source>
        <dbReference type="ARBA" id="ARBA00022777"/>
    </source>
</evidence>
<dbReference type="Proteomes" id="UP000199608">
    <property type="component" value="Unassembled WGS sequence"/>
</dbReference>
<dbReference type="InterPro" id="IPR036890">
    <property type="entry name" value="HATPase_C_sf"/>
</dbReference>
<keyword evidence="5" id="KW-0547">Nucleotide-binding</keyword>
<evidence type="ECO:0000256" key="4">
    <source>
        <dbReference type="ARBA" id="ARBA00022679"/>
    </source>
</evidence>
<feature type="transmembrane region" description="Helical" evidence="9">
    <location>
        <begin position="20"/>
        <end position="42"/>
    </location>
</feature>
<dbReference type="InterPro" id="IPR005467">
    <property type="entry name" value="His_kinase_dom"/>
</dbReference>
<evidence type="ECO:0000256" key="3">
    <source>
        <dbReference type="ARBA" id="ARBA00022553"/>
    </source>
</evidence>
<evidence type="ECO:0000256" key="9">
    <source>
        <dbReference type="SAM" id="Phobius"/>
    </source>
</evidence>
<proteinExistence type="predicted"/>
<dbReference type="GO" id="GO:0005524">
    <property type="term" value="F:ATP binding"/>
    <property type="evidence" value="ECO:0007669"/>
    <property type="project" value="UniProtKB-KW"/>
</dbReference>
<keyword evidence="8" id="KW-0902">Two-component regulatory system</keyword>
<dbReference type="SMART" id="SM00388">
    <property type="entry name" value="HisKA"/>
    <property type="match status" value="1"/>
</dbReference>
<dbReference type="RefSeq" id="WP_092230595.1">
    <property type="nucleotide sequence ID" value="NZ_FNLL01000002.1"/>
</dbReference>
<dbReference type="CDD" id="cd00082">
    <property type="entry name" value="HisKA"/>
    <property type="match status" value="1"/>
</dbReference>
<evidence type="ECO:0000313" key="11">
    <source>
        <dbReference type="EMBL" id="SDT87179.1"/>
    </source>
</evidence>
<reference evidence="12" key="1">
    <citation type="submission" date="2016-10" db="EMBL/GenBank/DDBJ databases">
        <authorList>
            <person name="Varghese N."/>
            <person name="Submissions S."/>
        </authorList>
    </citation>
    <scope>NUCLEOTIDE SEQUENCE [LARGE SCALE GENOMIC DNA]</scope>
    <source>
        <strain evidence="12">DSM 3384</strain>
    </source>
</reference>
<keyword evidence="12" id="KW-1185">Reference proteome</keyword>
<dbReference type="Pfam" id="PF02518">
    <property type="entry name" value="HATPase_c"/>
    <property type="match status" value="1"/>
</dbReference>
<dbReference type="AlphaFoldDB" id="A0A1H2DWI6"/>
<dbReference type="EMBL" id="FNLL01000002">
    <property type="protein sequence ID" value="SDT87179.1"/>
    <property type="molecule type" value="Genomic_DNA"/>
</dbReference>
<gene>
    <name evidence="11" type="ORF">SAMN04487931_102268</name>
</gene>
<keyword evidence="4" id="KW-0808">Transferase</keyword>
<dbReference type="SUPFAM" id="SSF47384">
    <property type="entry name" value="Homodimeric domain of signal transducing histidine kinase"/>
    <property type="match status" value="1"/>
</dbReference>
<keyword evidence="9" id="KW-0812">Transmembrane</keyword>
<evidence type="ECO:0000256" key="2">
    <source>
        <dbReference type="ARBA" id="ARBA00012438"/>
    </source>
</evidence>
<dbReference type="InterPro" id="IPR003661">
    <property type="entry name" value="HisK_dim/P_dom"/>
</dbReference>
<keyword evidence="7" id="KW-0067">ATP-binding</keyword>
<keyword evidence="9" id="KW-0472">Membrane</keyword>
<comment type="catalytic activity">
    <reaction evidence="1">
        <text>ATP + protein L-histidine = ADP + protein N-phospho-L-histidine.</text>
        <dbReference type="EC" id="2.7.13.3"/>
    </reaction>
</comment>
<name>A0A1H2DWI6_9BACT</name>
<keyword evidence="9" id="KW-1133">Transmembrane helix</keyword>
<dbReference type="InterPro" id="IPR036097">
    <property type="entry name" value="HisK_dim/P_sf"/>
</dbReference>
<evidence type="ECO:0000256" key="5">
    <source>
        <dbReference type="ARBA" id="ARBA00022741"/>
    </source>
</evidence>
<dbReference type="PROSITE" id="PS50109">
    <property type="entry name" value="HIS_KIN"/>
    <property type="match status" value="1"/>
</dbReference>
<dbReference type="PANTHER" id="PTHR43065">
    <property type="entry name" value="SENSOR HISTIDINE KINASE"/>
    <property type="match status" value="1"/>
</dbReference>
<dbReference type="Pfam" id="PF00512">
    <property type="entry name" value="HisKA"/>
    <property type="match status" value="1"/>
</dbReference>
<dbReference type="InterPro" id="IPR003594">
    <property type="entry name" value="HATPase_dom"/>
</dbReference>
<feature type="transmembrane region" description="Helical" evidence="9">
    <location>
        <begin position="210"/>
        <end position="230"/>
    </location>
</feature>
<dbReference type="GO" id="GO:0000155">
    <property type="term" value="F:phosphorelay sensor kinase activity"/>
    <property type="evidence" value="ECO:0007669"/>
    <property type="project" value="InterPro"/>
</dbReference>
<dbReference type="Gene3D" id="1.10.287.130">
    <property type="match status" value="1"/>
</dbReference>
<dbReference type="SMART" id="SM00387">
    <property type="entry name" value="HATPase_c"/>
    <property type="match status" value="1"/>
</dbReference>
<feature type="domain" description="Histidine kinase" evidence="10">
    <location>
        <begin position="266"/>
        <end position="471"/>
    </location>
</feature>
<dbReference type="Gene3D" id="3.30.565.10">
    <property type="entry name" value="Histidine kinase-like ATPase, C-terminal domain"/>
    <property type="match status" value="1"/>
</dbReference>
<dbReference type="PANTHER" id="PTHR43065:SF10">
    <property type="entry name" value="PEROXIDE STRESS-ACTIVATED HISTIDINE KINASE MAK3"/>
    <property type="match status" value="1"/>
</dbReference>
<organism evidence="11 12">
    <name type="scientific">Desulfobacula phenolica</name>
    <dbReference type="NCBI Taxonomy" id="90732"/>
    <lineage>
        <taxon>Bacteria</taxon>
        <taxon>Pseudomonadati</taxon>
        <taxon>Thermodesulfobacteriota</taxon>
        <taxon>Desulfobacteria</taxon>
        <taxon>Desulfobacterales</taxon>
        <taxon>Desulfobacteraceae</taxon>
        <taxon>Desulfobacula</taxon>
    </lineage>
</organism>
<protein>
    <recommendedName>
        <fullName evidence="2">histidine kinase</fullName>
        <ecNumber evidence="2">2.7.13.3</ecNumber>
    </recommendedName>
</protein>
<evidence type="ECO:0000259" key="10">
    <source>
        <dbReference type="PROSITE" id="PS50109"/>
    </source>
</evidence>
<dbReference type="EC" id="2.7.13.3" evidence="2"/>
<sequence>MLQKTNRKQGIKPFRLVKFFTFSSLVIMFTATIVISALNVHWVRNILLEKSEEYASLLVENLNHQIISRFMLPALIQYGEIRLREKKQFILMDRVVRSTLHSFNVEMVTIYDEKNIISYSFDQSKIGQQNAGGVHYEKAMKKQATSRLLQQGSFLELLFWFPQETKIITFAPLRAEKQLSPAFAGPVLGVVEIVRDVSDDYKQIVKLQGLIVGSCFIVMGILFLVLLFVVRHGEKIIEKRADERRKLEEKLRQAEHLSAIGEMTAGVSHEIRNPLGIIKSSAQLLKKKMDKLDAKSQIPDIIVEESARLDHIITDFLDFARPKIPDIHPCRVEELIEKNIAYLTPQIEDHDVQIIKDIPDDLPEILADSAMLYQAFLNILINAFQSLKNNGSITIRIKHDYTSICINFIDNGEGINEQVLKKIWAPFFTTKDTGTGLGLGIVKNMIEAHNGTITITNMEPKGANVEVTLPV</sequence>
<dbReference type="InterPro" id="IPR004358">
    <property type="entry name" value="Sig_transdc_His_kin-like_C"/>
</dbReference>
<keyword evidence="6 11" id="KW-0418">Kinase</keyword>